<dbReference type="SUPFAM" id="SSF53474">
    <property type="entry name" value="alpha/beta-Hydrolases"/>
    <property type="match status" value="1"/>
</dbReference>
<accession>A0ABU0SZH2</accession>
<dbReference type="PRINTS" id="PR00111">
    <property type="entry name" value="ABHYDROLASE"/>
</dbReference>
<evidence type="ECO:0000313" key="3">
    <source>
        <dbReference type="EMBL" id="MDQ1028956.1"/>
    </source>
</evidence>
<dbReference type="PRINTS" id="PR00412">
    <property type="entry name" value="EPOXHYDRLASE"/>
</dbReference>
<dbReference type="Pfam" id="PF12697">
    <property type="entry name" value="Abhydrolase_6"/>
    <property type="match status" value="1"/>
</dbReference>
<dbReference type="Gene3D" id="3.40.50.1820">
    <property type="entry name" value="alpha/beta hydrolase"/>
    <property type="match status" value="1"/>
</dbReference>
<gene>
    <name evidence="3" type="ORF">QF035_006538</name>
</gene>
<dbReference type="InterPro" id="IPR029058">
    <property type="entry name" value="AB_hydrolase_fold"/>
</dbReference>
<dbReference type="InterPro" id="IPR000639">
    <property type="entry name" value="Epox_hydrolase-like"/>
</dbReference>
<feature type="compositionally biased region" description="Polar residues" evidence="1">
    <location>
        <begin position="1"/>
        <end position="12"/>
    </location>
</feature>
<comment type="caution">
    <text evidence="3">The sequence shown here is derived from an EMBL/GenBank/DDBJ whole genome shotgun (WGS) entry which is preliminary data.</text>
</comment>
<feature type="region of interest" description="Disordered" evidence="1">
    <location>
        <begin position="239"/>
        <end position="258"/>
    </location>
</feature>
<name>A0ABU0SZH2_9ACTN</name>
<dbReference type="RefSeq" id="WP_307523975.1">
    <property type="nucleotide sequence ID" value="NZ_JAUSZI010000002.1"/>
</dbReference>
<dbReference type="PANTHER" id="PTHR43194">
    <property type="entry name" value="HYDROLASE ALPHA/BETA FOLD FAMILY"/>
    <property type="match status" value="1"/>
</dbReference>
<feature type="region of interest" description="Disordered" evidence="1">
    <location>
        <begin position="1"/>
        <end position="38"/>
    </location>
</feature>
<dbReference type="PANTHER" id="PTHR43194:SF2">
    <property type="entry name" value="PEROXISOMAL MEMBRANE PROTEIN LPX1"/>
    <property type="match status" value="1"/>
</dbReference>
<sequence length="291" mass="31724">MDTHTGNATTPDGTRLAYRDHHAPEPGAEPAPGSQRPPLVLLHGLAGHMGEWDDLLPLLLAGGHRVITYDARGHGASTRCPPDMTRASAVRDVTTLIEELSLPTPVTLLGQSLGGHTAFLTAAAHPHLVDSLILIEAGPAGPSPDLPTEIAAWLDSWPTPFTSFSSAAAFLGHEAWARGLEEREDGHHPRWDRDTMLAAVAELSTRAYWPEWDRVACPTLVVRGAKGTMREAEMTRMERRAQIRTGHPPQDRTQSQSRTEVIEDAGHDVHLDQPRRLHAAVRTFLAARNTT</sequence>
<dbReference type="Proteomes" id="UP001230328">
    <property type="component" value="Unassembled WGS sequence"/>
</dbReference>
<evidence type="ECO:0000313" key="4">
    <source>
        <dbReference type="Proteomes" id="UP001230328"/>
    </source>
</evidence>
<evidence type="ECO:0000256" key="1">
    <source>
        <dbReference type="SAM" id="MobiDB-lite"/>
    </source>
</evidence>
<proteinExistence type="predicted"/>
<organism evidence="3 4">
    <name type="scientific">Streptomyces umbrinus</name>
    <dbReference type="NCBI Taxonomy" id="67370"/>
    <lineage>
        <taxon>Bacteria</taxon>
        <taxon>Bacillati</taxon>
        <taxon>Actinomycetota</taxon>
        <taxon>Actinomycetes</taxon>
        <taxon>Kitasatosporales</taxon>
        <taxon>Streptomycetaceae</taxon>
        <taxon>Streptomyces</taxon>
        <taxon>Streptomyces phaeochromogenes group</taxon>
    </lineage>
</organism>
<keyword evidence="4" id="KW-1185">Reference proteome</keyword>
<dbReference type="InterPro" id="IPR000073">
    <property type="entry name" value="AB_hydrolase_1"/>
</dbReference>
<reference evidence="3 4" key="1">
    <citation type="submission" date="2023-07" db="EMBL/GenBank/DDBJ databases">
        <title>Comparative genomics of wheat-associated soil bacteria to identify genetic determinants of phenazine resistance.</title>
        <authorList>
            <person name="Mouncey N."/>
        </authorList>
    </citation>
    <scope>NUCLEOTIDE SEQUENCE [LARGE SCALE GENOMIC DNA]</scope>
    <source>
        <strain evidence="3 4">V2I4</strain>
    </source>
</reference>
<feature type="domain" description="AB hydrolase-1" evidence="2">
    <location>
        <begin position="39"/>
        <end position="279"/>
    </location>
</feature>
<dbReference type="EMBL" id="JAUSZI010000002">
    <property type="protein sequence ID" value="MDQ1028956.1"/>
    <property type="molecule type" value="Genomic_DNA"/>
</dbReference>
<protein>
    <submittedName>
        <fullName evidence="3">Pimeloyl-ACP methyl ester carboxylesterase</fullName>
    </submittedName>
</protein>
<evidence type="ECO:0000259" key="2">
    <source>
        <dbReference type="Pfam" id="PF12697"/>
    </source>
</evidence>
<dbReference type="InterPro" id="IPR050228">
    <property type="entry name" value="Carboxylesterase_BioH"/>
</dbReference>